<organism evidence="2 3">
    <name type="scientific">Actinokineospora guangxiensis</name>
    <dbReference type="NCBI Taxonomy" id="1490288"/>
    <lineage>
        <taxon>Bacteria</taxon>
        <taxon>Bacillati</taxon>
        <taxon>Actinomycetota</taxon>
        <taxon>Actinomycetes</taxon>
        <taxon>Pseudonocardiales</taxon>
        <taxon>Pseudonocardiaceae</taxon>
        <taxon>Actinokineospora</taxon>
    </lineage>
</organism>
<keyword evidence="1" id="KW-0472">Membrane</keyword>
<accession>A0ABW0EUH6</accession>
<keyword evidence="1" id="KW-0812">Transmembrane</keyword>
<proteinExistence type="predicted"/>
<dbReference type="Proteomes" id="UP001596157">
    <property type="component" value="Unassembled WGS sequence"/>
</dbReference>
<name>A0ABW0EUH6_9PSEU</name>
<evidence type="ECO:0000313" key="2">
    <source>
        <dbReference type="EMBL" id="MFC5290038.1"/>
    </source>
</evidence>
<feature type="transmembrane region" description="Helical" evidence="1">
    <location>
        <begin position="20"/>
        <end position="38"/>
    </location>
</feature>
<evidence type="ECO:0000256" key="1">
    <source>
        <dbReference type="SAM" id="Phobius"/>
    </source>
</evidence>
<gene>
    <name evidence="2" type="ORF">ACFPM7_23535</name>
</gene>
<reference evidence="3" key="1">
    <citation type="journal article" date="2019" name="Int. J. Syst. Evol. Microbiol.">
        <title>The Global Catalogue of Microorganisms (GCM) 10K type strain sequencing project: providing services to taxonomists for standard genome sequencing and annotation.</title>
        <authorList>
            <consortium name="The Broad Institute Genomics Platform"/>
            <consortium name="The Broad Institute Genome Sequencing Center for Infectious Disease"/>
            <person name="Wu L."/>
            <person name="Ma J."/>
        </authorList>
    </citation>
    <scope>NUCLEOTIDE SEQUENCE [LARGE SCALE GENOMIC DNA]</scope>
    <source>
        <strain evidence="3">CCUG 59778</strain>
    </source>
</reference>
<keyword evidence="3" id="KW-1185">Reference proteome</keyword>
<evidence type="ECO:0000313" key="3">
    <source>
        <dbReference type="Proteomes" id="UP001596157"/>
    </source>
</evidence>
<keyword evidence="1" id="KW-1133">Transmembrane helix</keyword>
<sequence length="44" mass="4946">MTSLLRPSAQPMTTFGEWLMLFLRYAGPILLALAALALRARVKR</sequence>
<dbReference type="EMBL" id="JBHSKF010000014">
    <property type="protein sequence ID" value="MFC5290038.1"/>
    <property type="molecule type" value="Genomic_DNA"/>
</dbReference>
<comment type="caution">
    <text evidence="2">The sequence shown here is derived from an EMBL/GenBank/DDBJ whole genome shotgun (WGS) entry which is preliminary data.</text>
</comment>
<protein>
    <submittedName>
        <fullName evidence="2">Uncharacterized protein</fullName>
    </submittedName>
</protein>
<dbReference type="RefSeq" id="WP_378249911.1">
    <property type="nucleotide sequence ID" value="NZ_JBHSKF010000014.1"/>
</dbReference>